<comment type="similarity">
    <text evidence="7">Belongs to the class I-like SAM-binding methyltransferase superfamily. TrmB family.</text>
</comment>
<organism evidence="10">
    <name type="scientific">Bifidobacterium fermentum</name>
    <dbReference type="NCBI Taxonomy" id="3059035"/>
    <lineage>
        <taxon>Bacteria</taxon>
        <taxon>Bacillati</taxon>
        <taxon>Actinomycetota</taxon>
        <taxon>Actinomycetes</taxon>
        <taxon>Bifidobacteriales</taxon>
        <taxon>Bifidobacteriaceae</taxon>
        <taxon>Bifidobacterium</taxon>
    </lineage>
</organism>
<evidence type="ECO:0000256" key="3">
    <source>
        <dbReference type="ARBA" id="ARBA00022603"/>
    </source>
</evidence>
<dbReference type="GO" id="GO:0008176">
    <property type="term" value="F:tRNA (guanine(46)-N7)-methyltransferase activity"/>
    <property type="evidence" value="ECO:0007669"/>
    <property type="project" value="UniProtKB-UniRule"/>
</dbReference>
<dbReference type="SUPFAM" id="SSF53335">
    <property type="entry name" value="S-adenosyl-L-methionine-dependent methyltransferases"/>
    <property type="match status" value="1"/>
</dbReference>
<dbReference type="InterPro" id="IPR003358">
    <property type="entry name" value="tRNA_(Gua-N-7)_MeTrfase_Trmb"/>
</dbReference>
<sequence length="292" mass="32565">MSVNEPIGSPAGSSEYAGRRSIVSYVRRSGHIDPRLQRAWEKYHDRFLIDLHAQPGVEQYDSAEMAERASLEVPEGFVLDEAFIEERWGNSNPLTVEVGTGQGENIVAAAAEHRDRNFLAVEVYTVGLAHTMLMAGKAGLTNLRLAQVNAPELFAAAVPGSVAEVWTFFPDPWPKMRHHKRRIIQPEFARSVSRALIQSGVWRIATDIDDYALHVHEVLDDADFLINCGTLKVRLPLEHVGKGTAGQAQELPHGEFMESERFEGRTLTNFERKGLHAGRTIHDFTYRAAASI</sequence>
<dbReference type="RefSeq" id="WP_369341411.1">
    <property type="nucleotide sequence ID" value="NZ_CP129675.1"/>
</dbReference>
<evidence type="ECO:0000313" key="8">
    <source>
        <dbReference type="EMBL" id="XDS45995.1"/>
    </source>
</evidence>
<dbReference type="GO" id="GO:0043527">
    <property type="term" value="C:tRNA methyltransferase complex"/>
    <property type="evidence" value="ECO:0007669"/>
    <property type="project" value="TreeGrafter"/>
</dbReference>
<feature type="binding site" evidence="7">
    <location>
        <position position="97"/>
    </location>
    <ligand>
        <name>S-adenosyl-L-methionine</name>
        <dbReference type="ChEBI" id="CHEBI:59789"/>
    </ligand>
</feature>
<reference evidence="10" key="1">
    <citation type="submission" date="2023-07" db="EMBL/GenBank/DDBJ databases">
        <title>Bifidobacterium aquikefiriaerophilum sp. nov. and Bifidobacterium eccum sp. nov., isolated from water kefir.</title>
        <authorList>
            <person name="Breselge S."/>
            <person name="Bellassi P."/>
            <person name="Barcenilla C."/>
            <person name="Alvarez-Ordonez A."/>
            <person name="Morelli L."/>
            <person name="Cotter P.D."/>
        </authorList>
    </citation>
    <scope>NUCLEOTIDE SEQUENCE</scope>
    <source>
        <strain evidence="10">WK012_4_13</strain>
        <strain evidence="9">WK013_4_14</strain>
        <strain evidence="8">WK048_4_13</strain>
    </source>
</reference>
<evidence type="ECO:0000313" key="9">
    <source>
        <dbReference type="EMBL" id="XDS49223.1"/>
    </source>
</evidence>
<feature type="binding site" evidence="7">
    <location>
        <position position="171"/>
    </location>
    <ligand>
        <name>S-adenosyl-L-methionine</name>
        <dbReference type="ChEBI" id="CHEBI:59789"/>
    </ligand>
</feature>
<feature type="binding site" evidence="7">
    <location>
        <position position="149"/>
    </location>
    <ligand>
        <name>S-adenosyl-L-methionine</name>
        <dbReference type="ChEBI" id="CHEBI:59789"/>
    </ligand>
</feature>
<dbReference type="HAMAP" id="MF_01057">
    <property type="entry name" value="tRNA_methyltr_TrmB"/>
    <property type="match status" value="1"/>
</dbReference>
<feature type="binding site" evidence="7">
    <location>
        <position position="175"/>
    </location>
    <ligand>
        <name>substrate</name>
    </ligand>
</feature>
<name>A0AB39UNE4_9BIFI</name>
<protein>
    <recommendedName>
        <fullName evidence="7">tRNA (guanine-N(7)-)-methyltransferase</fullName>
        <ecNumber evidence="7">2.1.1.33</ecNumber>
    </recommendedName>
    <alternativeName>
        <fullName evidence="7">tRNA (guanine(46)-N(7))-methyltransferase</fullName>
    </alternativeName>
    <alternativeName>
        <fullName evidence="7">tRNA(m7G46)-methyltransferase</fullName>
    </alternativeName>
</protein>
<accession>A0AB39UNE4</accession>
<feature type="binding site" evidence="7">
    <location>
        <position position="207"/>
    </location>
    <ligand>
        <name>substrate</name>
    </ligand>
</feature>
<keyword evidence="6 7" id="KW-0819">tRNA processing</keyword>
<comment type="function">
    <text evidence="2 7">Catalyzes the formation of N(7)-methylguanine at position 46 (m7G46) in tRNA.</text>
</comment>
<evidence type="ECO:0000256" key="6">
    <source>
        <dbReference type="ARBA" id="ARBA00022694"/>
    </source>
</evidence>
<dbReference type="Pfam" id="PF02390">
    <property type="entry name" value="Methyltransf_4"/>
    <property type="match status" value="1"/>
</dbReference>
<evidence type="ECO:0000256" key="5">
    <source>
        <dbReference type="ARBA" id="ARBA00022691"/>
    </source>
</evidence>
<keyword evidence="4 7" id="KW-0808">Transferase</keyword>
<dbReference type="EMBL" id="CP129683">
    <property type="protein sequence ID" value="XDS50447.1"/>
    <property type="molecule type" value="Genomic_DNA"/>
</dbReference>
<evidence type="ECO:0000256" key="2">
    <source>
        <dbReference type="ARBA" id="ARBA00003015"/>
    </source>
</evidence>
<comment type="catalytic activity">
    <reaction evidence="1 7">
        <text>guanosine(46) in tRNA + S-adenosyl-L-methionine = N(7)-methylguanosine(46) in tRNA + S-adenosyl-L-homocysteine</text>
        <dbReference type="Rhea" id="RHEA:42708"/>
        <dbReference type="Rhea" id="RHEA-COMP:10188"/>
        <dbReference type="Rhea" id="RHEA-COMP:10189"/>
        <dbReference type="ChEBI" id="CHEBI:57856"/>
        <dbReference type="ChEBI" id="CHEBI:59789"/>
        <dbReference type="ChEBI" id="CHEBI:74269"/>
        <dbReference type="ChEBI" id="CHEBI:74480"/>
        <dbReference type="EC" id="2.1.1.33"/>
    </reaction>
</comment>
<keyword evidence="5 7" id="KW-0949">S-adenosyl-L-methionine</keyword>
<evidence type="ECO:0000313" key="10">
    <source>
        <dbReference type="EMBL" id="XDS50447.1"/>
    </source>
</evidence>
<gene>
    <name evidence="7" type="primary">trmB</name>
    <name evidence="10" type="ORF">QN062_08695</name>
    <name evidence="9" type="ORF">QN216_02885</name>
    <name evidence="8" type="ORF">QN217_07560</name>
</gene>
<proteinExistence type="inferred from homology"/>
<evidence type="ECO:0000256" key="7">
    <source>
        <dbReference type="HAMAP-Rule" id="MF_01057"/>
    </source>
</evidence>
<comment type="pathway">
    <text evidence="7">tRNA modification; N(7)-methylguanine-tRNA biosynthesis.</text>
</comment>
<dbReference type="Gene3D" id="3.40.50.150">
    <property type="entry name" value="Vaccinia Virus protein VP39"/>
    <property type="match status" value="1"/>
</dbReference>
<dbReference type="PANTHER" id="PTHR23417">
    <property type="entry name" value="3-DEOXY-D-MANNO-OCTULOSONIC-ACID TRANSFERASE/TRNA GUANINE-N 7 - -METHYLTRANSFERASE"/>
    <property type="match status" value="1"/>
</dbReference>
<dbReference type="PROSITE" id="PS51625">
    <property type="entry name" value="SAM_MT_TRMB"/>
    <property type="match status" value="1"/>
</dbReference>
<dbReference type="InterPro" id="IPR029063">
    <property type="entry name" value="SAM-dependent_MTases_sf"/>
</dbReference>
<feature type="binding site" evidence="7">
    <location>
        <begin position="268"/>
        <end position="271"/>
    </location>
    <ligand>
        <name>substrate</name>
    </ligand>
</feature>
<dbReference type="EC" id="2.1.1.33" evidence="7"/>
<dbReference type="PANTHER" id="PTHR23417:SF14">
    <property type="entry name" value="PENTACOTRIPEPTIDE-REPEAT REGION OF PRORP DOMAIN-CONTAINING PROTEIN"/>
    <property type="match status" value="1"/>
</dbReference>
<dbReference type="EMBL" id="CP129675">
    <property type="protein sequence ID" value="XDS45995.1"/>
    <property type="molecule type" value="Genomic_DNA"/>
</dbReference>
<evidence type="ECO:0000256" key="4">
    <source>
        <dbReference type="ARBA" id="ARBA00022679"/>
    </source>
</evidence>
<feature type="binding site" evidence="7">
    <location>
        <position position="122"/>
    </location>
    <ligand>
        <name>S-adenosyl-L-methionine</name>
        <dbReference type="ChEBI" id="CHEBI:59789"/>
    </ligand>
</feature>
<evidence type="ECO:0000256" key="1">
    <source>
        <dbReference type="ARBA" id="ARBA00000142"/>
    </source>
</evidence>
<comment type="caution">
    <text evidence="7">Lacks conserved residue(s) required for the propagation of feature annotation.</text>
</comment>
<dbReference type="KEGG" id="bfk:QN062_08695"/>
<dbReference type="AlphaFoldDB" id="A0AB39UNE4"/>
<keyword evidence="3 7" id="KW-0489">Methyltransferase</keyword>
<dbReference type="InterPro" id="IPR055361">
    <property type="entry name" value="tRNA_methyltr_TrmB_bact"/>
</dbReference>
<dbReference type="EMBL" id="CP129682">
    <property type="protein sequence ID" value="XDS49223.1"/>
    <property type="molecule type" value="Genomic_DNA"/>
</dbReference>